<dbReference type="OrthoDB" id="2342176at2759"/>
<keyword evidence="1" id="KW-0560">Oxidoreductase</keyword>
<keyword evidence="2" id="KW-1185">Reference proteome</keyword>
<dbReference type="Gene3D" id="2.70.50.70">
    <property type="match status" value="1"/>
</dbReference>
<dbReference type="EMBL" id="KV748678">
    <property type="protein sequence ID" value="OCL13728.1"/>
    <property type="molecule type" value="Genomic_DNA"/>
</dbReference>
<evidence type="ECO:0000313" key="1">
    <source>
        <dbReference type="EMBL" id="OCL13728.1"/>
    </source>
</evidence>
<feature type="non-terminal residue" evidence="1">
    <location>
        <position position="67"/>
    </location>
</feature>
<name>A0A8E2JY25_9PEZI</name>
<dbReference type="PANTHER" id="PTHR36182:SF2">
    <property type="entry name" value="LYTIC POLYSACCHARIDE MONOOXYGENASE"/>
    <property type="match status" value="1"/>
</dbReference>
<gene>
    <name evidence="1" type="ORF">AOQ84DRAFT_258819</name>
</gene>
<organism evidence="1 2">
    <name type="scientific">Glonium stellatum</name>
    <dbReference type="NCBI Taxonomy" id="574774"/>
    <lineage>
        <taxon>Eukaryota</taxon>
        <taxon>Fungi</taxon>
        <taxon>Dikarya</taxon>
        <taxon>Ascomycota</taxon>
        <taxon>Pezizomycotina</taxon>
        <taxon>Dothideomycetes</taxon>
        <taxon>Pleosporomycetidae</taxon>
        <taxon>Gloniales</taxon>
        <taxon>Gloniaceae</taxon>
        <taxon>Glonium</taxon>
    </lineage>
</organism>
<feature type="non-terminal residue" evidence="1">
    <location>
        <position position="1"/>
    </location>
</feature>
<dbReference type="GO" id="GO:0004497">
    <property type="term" value="F:monooxygenase activity"/>
    <property type="evidence" value="ECO:0007669"/>
    <property type="project" value="UniProtKB-KW"/>
</dbReference>
<accession>A0A8E2JY25</accession>
<keyword evidence="1" id="KW-0503">Monooxygenase</keyword>
<sequence>LLLTSSANAHMLMAKPVPFSVGVITTAPITASQFPCQSNAGFTITEMNNMKVGDAQTLSFNGSAIHG</sequence>
<dbReference type="PANTHER" id="PTHR36182">
    <property type="entry name" value="PROTEIN, PUTATIVE (AFU_ORTHOLOGUE AFUA_6G10930)-RELATED"/>
    <property type="match status" value="1"/>
</dbReference>
<reference evidence="1 2" key="1">
    <citation type="journal article" date="2016" name="Nat. Commun.">
        <title>Ectomycorrhizal ecology is imprinted in the genome of the dominant symbiotic fungus Cenococcum geophilum.</title>
        <authorList>
            <consortium name="DOE Joint Genome Institute"/>
            <person name="Peter M."/>
            <person name="Kohler A."/>
            <person name="Ohm R.A."/>
            <person name="Kuo A."/>
            <person name="Krutzmann J."/>
            <person name="Morin E."/>
            <person name="Arend M."/>
            <person name="Barry K.W."/>
            <person name="Binder M."/>
            <person name="Choi C."/>
            <person name="Clum A."/>
            <person name="Copeland A."/>
            <person name="Grisel N."/>
            <person name="Haridas S."/>
            <person name="Kipfer T."/>
            <person name="LaButti K."/>
            <person name="Lindquist E."/>
            <person name="Lipzen A."/>
            <person name="Maire R."/>
            <person name="Meier B."/>
            <person name="Mihaltcheva S."/>
            <person name="Molinier V."/>
            <person name="Murat C."/>
            <person name="Poggeler S."/>
            <person name="Quandt C.A."/>
            <person name="Sperisen C."/>
            <person name="Tritt A."/>
            <person name="Tisserant E."/>
            <person name="Crous P.W."/>
            <person name="Henrissat B."/>
            <person name="Nehls U."/>
            <person name="Egli S."/>
            <person name="Spatafora J.W."/>
            <person name="Grigoriev I.V."/>
            <person name="Martin F.M."/>
        </authorList>
    </citation>
    <scope>NUCLEOTIDE SEQUENCE [LARGE SCALE GENOMIC DNA]</scope>
    <source>
        <strain evidence="1 2">CBS 207.34</strain>
    </source>
</reference>
<dbReference type="Proteomes" id="UP000250140">
    <property type="component" value="Unassembled WGS sequence"/>
</dbReference>
<dbReference type="AlphaFoldDB" id="A0A8E2JY25"/>
<proteinExistence type="predicted"/>
<evidence type="ECO:0000313" key="2">
    <source>
        <dbReference type="Proteomes" id="UP000250140"/>
    </source>
</evidence>
<protein>
    <submittedName>
        <fullName evidence="1">Lytic polysaccharide monooxygenase</fullName>
    </submittedName>
</protein>